<keyword evidence="2" id="KW-1185">Reference proteome</keyword>
<dbReference type="InterPro" id="IPR014508">
    <property type="entry name" value="UCP020555_TPR-like"/>
</dbReference>
<reference evidence="2" key="1">
    <citation type="submission" date="2016-11" db="EMBL/GenBank/DDBJ databases">
        <authorList>
            <person name="Varghese N."/>
            <person name="Submissions S."/>
        </authorList>
    </citation>
    <scope>NUCLEOTIDE SEQUENCE [LARGE SCALE GENOMIC DNA]</scope>
    <source>
        <strain evidence="2">CGMCC 1.8995</strain>
    </source>
</reference>
<evidence type="ECO:0008006" key="3">
    <source>
        <dbReference type="Google" id="ProtNLM"/>
    </source>
</evidence>
<proteinExistence type="predicted"/>
<protein>
    <recommendedName>
        <fullName evidence="3">DUF4810 domain-containing protein</fullName>
    </recommendedName>
</protein>
<gene>
    <name evidence="1" type="ORF">SAMN05216361_3260</name>
</gene>
<dbReference type="Proteomes" id="UP000184520">
    <property type="component" value="Unassembled WGS sequence"/>
</dbReference>
<dbReference type="STRING" id="634436.SAMN05216361_3260"/>
<dbReference type="OrthoDB" id="9800218at2"/>
<dbReference type="EMBL" id="FQWD01000005">
    <property type="protein sequence ID" value="SHG89704.1"/>
    <property type="molecule type" value="Genomic_DNA"/>
</dbReference>
<dbReference type="AlphaFoldDB" id="A0A1M5NJE2"/>
<sequence length="122" mass="13619">MNLARTSSVLVIAIIVLSGCVNTHSLYYFGNYSAASYAYKRTPTAETRAELKQSLLTIIIESERREKRVPPGIYIELAIMEFEDDRPGRGNQYLASELALYPESATLVNRLSAQMAPKDGEE</sequence>
<dbReference type="PROSITE" id="PS51257">
    <property type="entry name" value="PROKAR_LIPOPROTEIN"/>
    <property type="match status" value="1"/>
</dbReference>
<evidence type="ECO:0000313" key="2">
    <source>
        <dbReference type="Proteomes" id="UP000184520"/>
    </source>
</evidence>
<organism evidence="1 2">
    <name type="scientific">Marisediminitalea aggregata</name>
    <dbReference type="NCBI Taxonomy" id="634436"/>
    <lineage>
        <taxon>Bacteria</taxon>
        <taxon>Pseudomonadati</taxon>
        <taxon>Pseudomonadota</taxon>
        <taxon>Gammaproteobacteria</taxon>
        <taxon>Alteromonadales</taxon>
        <taxon>Alteromonadaceae</taxon>
        <taxon>Marisediminitalea</taxon>
    </lineage>
</organism>
<dbReference type="RefSeq" id="WP_073324223.1">
    <property type="nucleotide sequence ID" value="NZ_FQWD01000005.1"/>
</dbReference>
<accession>A0A1M5NJE2</accession>
<dbReference type="Pfam" id="PF16068">
    <property type="entry name" value="DUF4810"/>
    <property type="match status" value="1"/>
</dbReference>
<evidence type="ECO:0000313" key="1">
    <source>
        <dbReference type="EMBL" id="SHG89704.1"/>
    </source>
</evidence>
<name>A0A1M5NJE2_9ALTE</name>